<accession>A0A8H3VJ25</accession>
<proteinExistence type="predicted"/>
<evidence type="ECO:0000313" key="2">
    <source>
        <dbReference type="EMBL" id="KAE9988372.1"/>
    </source>
</evidence>
<dbReference type="AlphaFoldDB" id="A0A8H3VJ25"/>
<name>A0A8H3VJ25_VENIN</name>
<feature type="region of interest" description="Disordered" evidence="1">
    <location>
        <begin position="1"/>
        <end position="24"/>
    </location>
</feature>
<dbReference type="Proteomes" id="UP000447873">
    <property type="component" value="Unassembled WGS sequence"/>
</dbReference>
<gene>
    <name evidence="2" type="ORF">EG328_011132</name>
</gene>
<evidence type="ECO:0000256" key="1">
    <source>
        <dbReference type="SAM" id="MobiDB-lite"/>
    </source>
</evidence>
<protein>
    <submittedName>
        <fullName evidence="2">Uncharacterized protein</fullName>
    </submittedName>
</protein>
<feature type="compositionally biased region" description="Polar residues" evidence="1">
    <location>
        <begin position="1"/>
        <end position="14"/>
    </location>
</feature>
<sequence length="113" mass="12488">MGQTASLPDSSTTKDIIPNGPGIRSKSTKLKFVLDPLHANFTINIGTPGTQPLQSFRVIAECLAEKSEIWQQAILQAREYGVDYCWTNDDPEAFEIILNVIHSCPEKNVTEPS</sequence>
<evidence type="ECO:0000313" key="3">
    <source>
        <dbReference type="Proteomes" id="UP000447873"/>
    </source>
</evidence>
<dbReference type="EMBL" id="WNWS01000008">
    <property type="protein sequence ID" value="KAE9988372.1"/>
    <property type="molecule type" value="Genomic_DNA"/>
</dbReference>
<organism evidence="2 3">
    <name type="scientific">Venturia inaequalis</name>
    <name type="common">Apple scab fungus</name>
    <dbReference type="NCBI Taxonomy" id="5025"/>
    <lineage>
        <taxon>Eukaryota</taxon>
        <taxon>Fungi</taxon>
        <taxon>Dikarya</taxon>
        <taxon>Ascomycota</taxon>
        <taxon>Pezizomycotina</taxon>
        <taxon>Dothideomycetes</taxon>
        <taxon>Pleosporomycetidae</taxon>
        <taxon>Venturiales</taxon>
        <taxon>Venturiaceae</taxon>
        <taxon>Venturia</taxon>
    </lineage>
</organism>
<comment type="caution">
    <text evidence="2">The sequence shown here is derived from an EMBL/GenBank/DDBJ whole genome shotgun (WGS) entry which is preliminary data.</text>
</comment>
<reference evidence="2 3" key="1">
    <citation type="submission" date="2018-12" db="EMBL/GenBank/DDBJ databases">
        <title>Venturia inaequalis Genome Resource.</title>
        <authorList>
            <person name="Lichtner F.J."/>
        </authorList>
    </citation>
    <scope>NUCLEOTIDE SEQUENCE [LARGE SCALE GENOMIC DNA]</scope>
    <source>
        <strain evidence="2 3">120213</strain>
    </source>
</reference>